<proteinExistence type="predicted"/>
<dbReference type="InterPro" id="IPR052752">
    <property type="entry name" value="NACHT-WD_repeat"/>
</dbReference>
<dbReference type="SUPFAM" id="SSF52540">
    <property type="entry name" value="P-loop containing nucleoside triphosphate hydrolases"/>
    <property type="match status" value="1"/>
</dbReference>
<protein>
    <recommendedName>
        <fullName evidence="1">DUF4062 domain-containing protein</fullName>
    </recommendedName>
</protein>
<dbReference type="SUPFAM" id="SSF101908">
    <property type="entry name" value="Putative isomerase YbhE"/>
    <property type="match status" value="1"/>
</dbReference>
<dbReference type="PANTHER" id="PTHR19871:SF14">
    <property type="entry name" value="DUF4062 DOMAIN-CONTAINING PROTEIN"/>
    <property type="match status" value="1"/>
</dbReference>
<evidence type="ECO:0000313" key="2">
    <source>
        <dbReference type="EMBL" id="CAF4345328.1"/>
    </source>
</evidence>
<name>A0A820KJH6_9BILA</name>
<evidence type="ECO:0000259" key="1">
    <source>
        <dbReference type="Pfam" id="PF13271"/>
    </source>
</evidence>
<dbReference type="InterPro" id="IPR027417">
    <property type="entry name" value="P-loop_NTPase"/>
</dbReference>
<dbReference type="Pfam" id="PF13271">
    <property type="entry name" value="DUF4062"/>
    <property type="match status" value="1"/>
</dbReference>
<dbReference type="PANTHER" id="PTHR19871">
    <property type="entry name" value="BETA TRANSDUCIN-RELATED PROTEIN"/>
    <property type="match status" value="1"/>
</dbReference>
<dbReference type="Proteomes" id="UP000663851">
    <property type="component" value="Unassembled WGS sequence"/>
</dbReference>
<evidence type="ECO:0000313" key="3">
    <source>
        <dbReference type="Proteomes" id="UP000663851"/>
    </source>
</evidence>
<dbReference type="InterPro" id="IPR025139">
    <property type="entry name" value="DUF4062"/>
</dbReference>
<comment type="caution">
    <text evidence="2">The sequence shown here is derived from an EMBL/GenBank/DDBJ whole genome shotgun (WGS) entry which is preliminary data.</text>
</comment>
<organism evidence="2 3">
    <name type="scientific">Rotaria socialis</name>
    <dbReference type="NCBI Taxonomy" id="392032"/>
    <lineage>
        <taxon>Eukaryota</taxon>
        <taxon>Metazoa</taxon>
        <taxon>Spiralia</taxon>
        <taxon>Gnathifera</taxon>
        <taxon>Rotifera</taxon>
        <taxon>Eurotatoria</taxon>
        <taxon>Bdelloidea</taxon>
        <taxon>Philodinida</taxon>
        <taxon>Philodinidae</taxon>
        <taxon>Rotaria</taxon>
    </lineage>
</organism>
<gene>
    <name evidence="2" type="ORF">HFQ381_LOCUS16375</name>
</gene>
<dbReference type="EMBL" id="CAJOBO010001156">
    <property type="protein sequence ID" value="CAF4345328.1"/>
    <property type="molecule type" value="Genomic_DNA"/>
</dbReference>
<accession>A0A820KJH6</accession>
<sequence>MSFDVSRNFIDKSISLYRGDLRDVPEQRPTSVRVFISSTFTDTIDERDSLIRIVYPKLQKYCLETYNVQFHYSDMRWGIPDQSINDHSTEDMCLQELDRCCQLSLATNCVILLSHRYGGRMLPVRIREHLFNELQTFIFDEEDKSLLNTAYRLDTNQTYLSNEQSMEYSYVLLPVNPEAKTQWKKDEKRLQEVLRYASARCFENKKISENERNEFHISTTAKEIYRALQNNEHRQQRMVVFLREIEDIACVEPDLKSKFTDEKFNSTEGSNVEAQKFLAELKTYIKSKLSEHNIFTYKVHWKDESSKREYLNEFLARFYQVIKDQIDYHIKRSQSKDALYTEALEHAIRCKMFNKNYSPREDIMQQIKNFVLSNTSGAPCILHGDSGTGKSSIMAQIPVEVPNWLRTENNTSISVVIRFLGTTSFTSDIRRPLVSIIQQICTIYGFQKPIIHESNTLQDIKADLEKILEQIPTKEKLILLFDSIDQLRVEDYDCSMWLPVNYPNNVKCIVSTIPNPDMDKRNILEGLKSLCSNATIIEVTKLDENLAQQVIEKWLQRDNRSLTQIQRKWLLSKLEPTWNEPTPLYLSLLYDISLGWHSFDDDRLTNLRRIGYTRDAIDQLYDQLSKKHGEVIFRRAITYVQLSGGLSETELLDMLSADDKVLKSVFVHYLPPPEIFRLPNILWIRIRNDMHKYLVEMEVDGTVILYFMHGTDGHEGHITHGFCVKVCITPMFKAQKINRFLRRQSFAYLYHLKNAEDFQNDSFQRIDDLPSFSSRCHRVACHQESSTGKADAALVWFDVGTAVVLHSCDLYFGITVYCALDNGEFRKYSVTMMSYLPGQSIILKQDKKLIQSIIDLQIHGDFIVTLDETKKNLKLYRFLNHLSLVMDICVFNVVTQYCIVSSYLLIIESNDTLSIYEISTFSELKFETRHVQHDVVKVHAIKSSFLIVNGTTRELFSIENKRSLKLKKISTLRFECRSVLTTVMPVQSKLFILSDDYSTLAICHANKTYMIQYVSTLLDSSMLINNIHAVSAGLVLHCHDQQIFLWKLDDSNTRSFLGRARHFQTKNNRIVLYDDSVNKLIVYDTIQMLRGTIQVPNCCDALCFSEDTEYLFVIDREESMLLMYQVNNGKCLEKLFIENLSAQIQTMDDRLVLLSNDEMLLISIAKQHTSYVEKPSMNLKIIFSLDNDNSNISSTLASSSDLPLNFDNDYLNILHELNKLADVHLPCVDGHPYVDFVKKLRTMSDGTQILIYTPCRLKNIFERLLYFDFIDQDIYIFPLLASRVASTNTVYS</sequence>
<feature type="domain" description="DUF4062" evidence="1">
    <location>
        <begin position="33"/>
        <end position="120"/>
    </location>
</feature>
<dbReference type="Gene3D" id="3.40.50.300">
    <property type="entry name" value="P-loop containing nucleotide triphosphate hydrolases"/>
    <property type="match status" value="1"/>
</dbReference>
<reference evidence="2" key="1">
    <citation type="submission" date="2021-02" db="EMBL/GenBank/DDBJ databases">
        <authorList>
            <person name="Nowell W R."/>
        </authorList>
    </citation>
    <scope>NUCLEOTIDE SEQUENCE</scope>
</reference>